<feature type="region of interest" description="Disordered" evidence="1">
    <location>
        <begin position="232"/>
        <end position="262"/>
    </location>
</feature>
<organism evidence="2 3">
    <name type="scientific">Gibberella moniliformis (strain M3125 / FGSC 7600)</name>
    <name type="common">Maize ear and stalk rot fungus</name>
    <name type="synonym">Fusarium verticillioides</name>
    <dbReference type="NCBI Taxonomy" id="334819"/>
    <lineage>
        <taxon>Eukaryota</taxon>
        <taxon>Fungi</taxon>
        <taxon>Dikarya</taxon>
        <taxon>Ascomycota</taxon>
        <taxon>Pezizomycotina</taxon>
        <taxon>Sordariomycetes</taxon>
        <taxon>Hypocreomycetidae</taxon>
        <taxon>Hypocreales</taxon>
        <taxon>Nectriaceae</taxon>
        <taxon>Fusarium</taxon>
        <taxon>Fusarium fujikuroi species complex</taxon>
    </lineage>
</organism>
<sequence>MAMPESNPGFRDSNLPITRKPHSVSDSSRARGRTIFRPRRSVRVRYQSTNQQHHGHRSSSSPPDATSYIISPTKQPIHVQGANDGAAETNYNGEADWMDDFEPGSAASGPGKQHRRLPTRDRRPRRDVSSRSQYLSKDDSLPSKEARRDVSPLHISELGISTPLRKVSRSTLTGHLSEMEADACPAPLHSHAADVFSNSYVAQGRQNVNDELVEAISRNIAQQLQMLLINNTSVHGRSGTQRPRSRTSDSLEKESRTPSQREALNRFTQELQRYAEQAGAKGKLPIPTPTPPRSCTSLHTIAALLPFRSEFKSAGLAITSKDQKKRSSRRSPVGKHKAIMNQAPPSRVEQQHILQMDGNAGCPSSSTEIPFPVSKDMDEFRYAMVDQLRPHKYRRKKVKAEQKVPRTCCTSCQLGDLCQCSSD</sequence>
<dbReference type="EMBL" id="CM000578">
    <property type="protein sequence ID" value="EWG38041.1"/>
    <property type="molecule type" value="Genomic_DNA"/>
</dbReference>
<keyword evidence="3" id="KW-1185">Reference proteome</keyword>
<feature type="compositionally biased region" description="Polar residues" evidence="1">
    <location>
        <begin position="46"/>
        <end position="74"/>
    </location>
</feature>
<feature type="compositionally biased region" description="Basic and acidic residues" evidence="1">
    <location>
        <begin position="246"/>
        <end position="256"/>
    </location>
</feature>
<evidence type="ECO:0000313" key="3">
    <source>
        <dbReference type="Proteomes" id="UP000009096"/>
    </source>
</evidence>
<dbReference type="eggNOG" id="ENOG502RQYV">
    <property type="taxonomic scope" value="Eukaryota"/>
</dbReference>
<dbReference type="OrthoDB" id="273010at2759"/>
<evidence type="ECO:0000256" key="1">
    <source>
        <dbReference type="SAM" id="MobiDB-lite"/>
    </source>
</evidence>
<name>W7LHP7_GIBM7</name>
<feature type="compositionally biased region" description="Basic and acidic residues" evidence="1">
    <location>
        <begin position="136"/>
        <end position="151"/>
    </location>
</feature>
<protein>
    <submittedName>
        <fullName evidence="2">Uncharacterized protein</fullName>
    </submittedName>
</protein>
<gene>
    <name evidence="2" type="ORF">FVEG_01390</name>
</gene>
<feature type="region of interest" description="Disordered" evidence="1">
    <location>
        <begin position="1"/>
        <end position="152"/>
    </location>
</feature>
<reference evidence="2 3" key="1">
    <citation type="journal article" date="2010" name="Nature">
        <title>Comparative genomics reveals mobile pathogenicity chromosomes in Fusarium.</title>
        <authorList>
            <person name="Ma L.J."/>
            <person name="van der Does H.C."/>
            <person name="Borkovich K.A."/>
            <person name="Coleman J.J."/>
            <person name="Daboussi M.J."/>
            <person name="Di Pietro A."/>
            <person name="Dufresne M."/>
            <person name="Freitag M."/>
            <person name="Grabherr M."/>
            <person name="Henrissat B."/>
            <person name="Houterman P.M."/>
            <person name="Kang S."/>
            <person name="Shim W.B."/>
            <person name="Woloshuk C."/>
            <person name="Xie X."/>
            <person name="Xu J.R."/>
            <person name="Antoniw J."/>
            <person name="Baker S.E."/>
            <person name="Bluhm B.H."/>
            <person name="Breakspear A."/>
            <person name="Brown D.W."/>
            <person name="Butchko R.A."/>
            <person name="Chapman S."/>
            <person name="Coulson R."/>
            <person name="Coutinho P.M."/>
            <person name="Danchin E.G."/>
            <person name="Diener A."/>
            <person name="Gale L.R."/>
            <person name="Gardiner D.M."/>
            <person name="Goff S."/>
            <person name="Hammond-Kosack K.E."/>
            <person name="Hilburn K."/>
            <person name="Hua-Van A."/>
            <person name="Jonkers W."/>
            <person name="Kazan K."/>
            <person name="Kodira C.D."/>
            <person name="Koehrsen M."/>
            <person name="Kumar L."/>
            <person name="Lee Y.H."/>
            <person name="Li L."/>
            <person name="Manners J.M."/>
            <person name="Miranda-Saavedra D."/>
            <person name="Mukherjee M."/>
            <person name="Park G."/>
            <person name="Park J."/>
            <person name="Park S.Y."/>
            <person name="Proctor R.H."/>
            <person name="Regev A."/>
            <person name="Ruiz-Roldan M.C."/>
            <person name="Sain D."/>
            <person name="Sakthikumar S."/>
            <person name="Sykes S."/>
            <person name="Schwartz D.C."/>
            <person name="Turgeon B.G."/>
            <person name="Wapinski I."/>
            <person name="Yoder O."/>
            <person name="Young S."/>
            <person name="Zeng Q."/>
            <person name="Zhou S."/>
            <person name="Galagan J."/>
            <person name="Cuomo C.A."/>
            <person name="Kistler H.C."/>
            <person name="Rep M."/>
        </authorList>
    </citation>
    <scope>NUCLEOTIDE SEQUENCE [LARGE SCALE GENOMIC DNA]</scope>
    <source>
        <strain evidence="3">M3125 / FGSC 7600</strain>
    </source>
</reference>
<dbReference type="VEuPathDB" id="FungiDB:FVEG_01390"/>
<evidence type="ECO:0000313" key="2">
    <source>
        <dbReference type="EMBL" id="EWG38041.1"/>
    </source>
</evidence>
<dbReference type="EMBL" id="DS022242">
    <property type="protein sequence ID" value="EWG38041.1"/>
    <property type="molecule type" value="Genomic_DNA"/>
</dbReference>
<dbReference type="AlphaFoldDB" id="W7LHP7"/>
<dbReference type="KEGG" id="fvr:FVEG_01390"/>
<accession>W7LHP7</accession>
<dbReference type="RefSeq" id="XP_018744232.1">
    <property type="nucleotide sequence ID" value="XM_018888339.1"/>
</dbReference>
<feature type="compositionally biased region" description="Polar residues" evidence="1">
    <location>
        <begin position="232"/>
        <end position="242"/>
    </location>
</feature>
<dbReference type="Proteomes" id="UP000009096">
    <property type="component" value="Chromosome 1"/>
</dbReference>
<proteinExistence type="predicted"/>
<feature type="compositionally biased region" description="Basic residues" evidence="1">
    <location>
        <begin position="30"/>
        <end position="43"/>
    </location>
</feature>
<dbReference type="STRING" id="334819.W7LHP7"/>
<dbReference type="GeneID" id="30059692"/>
<feature type="compositionally biased region" description="Basic and acidic residues" evidence="1">
    <location>
        <begin position="118"/>
        <end position="129"/>
    </location>
</feature>